<dbReference type="GO" id="GO:0016787">
    <property type="term" value="F:hydrolase activity"/>
    <property type="evidence" value="ECO:0007669"/>
    <property type="project" value="UniProtKB-KW"/>
</dbReference>
<keyword evidence="6" id="KW-1185">Reference proteome</keyword>
<evidence type="ECO:0000259" key="4">
    <source>
        <dbReference type="Pfam" id="PF00077"/>
    </source>
</evidence>
<dbReference type="Pfam" id="PF00077">
    <property type="entry name" value="RVP"/>
    <property type="match status" value="1"/>
</dbReference>
<name>A0A4S8JFW4_MUSBA</name>
<keyword evidence="2" id="KW-0175">Coiled coil</keyword>
<evidence type="ECO:0000313" key="5">
    <source>
        <dbReference type="EMBL" id="THU60369.1"/>
    </source>
</evidence>
<dbReference type="AlphaFoldDB" id="A0A4S8JFW4"/>
<dbReference type="Proteomes" id="UP000317650">
    <property type="component" value="Chromosome 7"/>
</dbReference>
<evidence type="ECO:0000256" key="2">
    <source>
        <dbReference type="SAM" id="Coils"/>
    </source>
</evidence>
<evidence type="ECO:0000256" key="3">
    <source>
        <dbReference type="SAM" id="MobiDB-lite"/>
    </source>
</evidence>
<keyword evidence="1" id="KW-0378">Hydrolase</keyword>
<proteinExistence type="predicted"/>
<feature type="region of interest" description="Disordered" evidence="3">
    <location>
        <begin position="304"/>
        <end position="342"/>
    </location>
</feature>
<reference evidence="5 6" key="1">
    <citation type="journal article" date="2019" name="Nat. Plants">
        <title>Genome sequencing of Musa balbisiana reveals subgenome evolution and function divergence in polyploid bananas.</title>
        <authorList>
            <person name="Yao X."/>
        </authorList>
    </citation>
    <scope>NUCLEOTIDE SEQUENCE [LARGE SCALE GENOMIC DNA]</scope>
    <source>
        <strain evidence="6">cv. DH-PKW</strain>
        <tissue evidence="5">Leaves</tissue>
    </source>
</reference>
<evidence type="ECO:0000313" key="6">
    <source>
        <dbReference type="Proteomes" id="UP000317650"/>
    </source>
</evidence>
<evidence type="ECO:0000256" key="1">
    <source>
        <dbReference type="ARBA" id="ARBA00022801"/>
    </source>
</evidence>
<dbReference type="EMBL" id="PYDT01000005">
    <property type="protein sequence ID" value="THU60369.1"/>
    <property type="molecule type" value="Genomic_DNA"/>
</dbReference>
<dbReference type="InterPro" id="IPR018061">
    <property type="entry name" value="Retropepsins"/>
</dbReference>
<feature type="coiled-coil region" evidence="2">
    <location>
        <begin position="34"/>
        <end position="131"/>
    </location>
</feature>
<gene>
    <name evidence="5" type="ORF">C4D60_Mb07t11940</name>
</gene>
<dbReference type="Gene3D" id="2.40.70.10">
    <property type="entry name" value="Acid Proteases"/>
    <property type="match status" value="1"/>
</dbReference>
<accession>A0A4S8JFW4</accession>
<dbReference type="InterPro" id="IPR021109">
    <property type="entry name" value="Peptidase_aspartic_dom_sf"/>
</dbReference>
<protein>
    <recommendedName>
        <fullName evidence="4">Retropepsins domain-containing protein</fullName>
    </recommendedName>
</protein>
<organism evidence="5 6">
    <name type="scientific">Musa balbisiana</name>
    <name type="common">Banana</name>
    <dbReference type="NCBI Taxonomy" id="52838"/>
    <lineage>
        <taxon>Eukaryota</taxon>
        <taxon>Viridiplantae</taxon>
        <taxon>Streptophyta</taxon>
        <taxon>Embryophyta</taxon>
        <taxon>Tracheophyta</taxon>
        <taxon>Spermatophyta</taxon>
        <taxon>Magnoliopsida</taxon>
        <taxon>Liliopsida</taxon>
        <taxon>Zingiberales</taxon>
        <taxon>Musaceae</taxon>
        <taxon>Musa</taxon>
    </lineage>
</organism>
<sequence>MCSMYYFDKRTPVMMEEPPRYEPKNLLQQQEDFINHCEAEIRRLKMAVESEQQKTRELEEMHIQSIATAQENLRLQSELLKLKEKYDKLEIEAMEVDRLRLEKADLLKEIQRLKEREMEESEEAFVLLEEETQKILSMETKETINAILDTGATTYCIDKKAVPDAAMEENPYIVHFSGITSKTTANKKLKGGKMTIGDNTFRIPYTYAFTMRLEDDIQMIIGCNFIRAMQGGVRIEGNIVTFYKNLTTVNTVMPPRIYSIQEMTTKQKSPTSGSSIHPRLSEVNGASRASRALCITPFTISGKGSQYPTRHQSTKKMTTKQKSPTSGSSIHPRLSEVDGAGSASRALCITPFTISSKGSQYPTRHQSTKR</sequence>
<comment type="caution">
    <text evidence="5">The sequence shown here is derived from an EMBL/GenBank/DDBJ whole genome shotgun (WGS) entry which is preliminary data.</text>
</comment>
<feature type="domain" description="Retropepsins" evidence="4">
    <location>
        <begin position="142"/>
        <end position="233"/>
    </location>
</feature>